<evidence type="ECO:0000313" key="2">
    <source>
        <dbReference type="EMBL" id="MPN12637.1"/>
    </source>
</evidence>
<accession>A0A645FEA2</accession>
<dbReference type="EMBL" id="VSSQ01059018">
    <property type="protein sequence ID" value="MPN12637.1"/>
    <property type="molecule type" value="Genomic_DNA"/>
</dbReference>
<dbReference type="AlphaFoldDB" id="A0A645FEA2"/>
<evidence type="ECO:0000259" key="1">
    <source>
        <dbReference type="SMART" id="SM00732"/>
    </source>
</evidence>
<dbReference type="GO" id="GO:0006139">
    <property type="term" value="P:nucleobase-containing compound metabolic process"/>
    <property type="evidence" value="ECO:0007669"/>
    <property type="project" value="InterPro"/>
</dbReference>
<dbReference type="InterPro" id="IPR012337">
    <property type="entry name" value="RNaseH-like_sf"/>
</dbReference>
<dbReference type="InterPro" id="IPR006641">
    <property type="entry name" value="YqgF/RNaseH-like_dom"/>
</dbReference>
<organism evidence="2">
    <name type="scientific">bioreactor metagenome</name>
    <dbReference type="NCBI Taxonomy" id="1076179"/>
    <lineage>
        <taxon>unclassified sequences</taxon>
        <taxon>metagenomes</taxon>
        <taxon>ecological metagenomes</taxon>
    </lineage>
</organism>
<dbReference type="SUPFAM" id="SSF53098">
    <property type="entry name" value="Ribonuclease H-like"/>
    <property type="match status" value="1"/>
</dbReference>
<dbReference type="Gene3D" id="3.30.420.140">
    <property type="entry name" value="YqgF/RNase H-like domain"/>
    <property type="match status" value="1"/>
</dbReference>
<sequence>MNEEYILGIDPGSSKTGAALLDSAGNIVRMDILWMEGFAKNLTKFLQTATPKTCIIGNGTTSRKLQQTLAGILPGLEIIACDEAHSTEEARRLYWELNPPQGWRSLMPLGMLTPPVPLDAYAAVVLVRRYFKKKL</sequence>
<dbReference type="InterPro" id="IPR037027">
    <property type="entry name" value="YqgF/RNaseH-like_dom_sf"/>
</dbReference>
<gene>
    <name evidence="2" type="ORF">SDC9_159956</name>
</gene>
<reference evidence="2" key="1">
    <citation type="submission" date="2019-08" db="EMBL/GenBank/DDBJ databases">
        <authorList>
            <person name="Kucharzyk K."/>
            <person name="Murdoch R.W."/>
            <person name="Higgins S."/>
            <person name="Loffler F."/>
        </authorList>
    </citation>
    <scope>NUCLEOTIDE SEQUENCE</scope>
</reference>
<comment type="caution">
    <text evidence="2">The sequence shown here is derived from an EMBL/GenBank/DDBJ whole genome shotgun (WGS) entry which is preliminary data.</text>
</comment>
<dbReference type="SMART" id="SM00732">
    <property type="entry name" value="YqgFc"/>
    <property type="match status" value="1"/>
</dbReference>
<protein>
    <recommendedName>
        <fullName evidence="1">YqgF/RNase H-like domain-containing protein</fullName>
    </recommendedName>
</protein>
<proteinExistence type="predicted"/>
<feature type="domain" description="YqgF/RNase H-like" evidence="1">
    <location>
        <begin position="4"/>
        <end position="90"/>
    </location>
</feature>
<name>A0A645FEA2_9ZZZZ</name>